<dbReference type="NCBIfam" id="TIGR00369">
    <property type="entry name" value="unchar_dom_1"/>
    <property type="match status" value="1"/>
</dbReference>
<reference evidence="4" key="1">
    <citation type="submission" date="2020-12" db="EMBL/GenBank/DDBJ databases">
        <title>Oil enriched cultivation method for isolating marine PHA-producing bacteria.</title>
        <authorList>
            <person name="Zheng W."/>
            <person name="Yu S."/>
            <person name="Huang Y."/>
        </authorList>
    </citation>
    <scope>NUCLEOTIDE SEQUENCE</scope>
    <source>
        <strain evidence="4">SY-2-12</strain>
    </source>
</reference>
<comment type="similarity">
    <text evidence="1">Belongs to the thioesterase PaaI family.</text>
</comment>
<dbReference type="Pfam" id="PF03061">
    <property type="entry name" value="4HBT"/>
    <property type="match status" value="1"/>
</dbReference>
<evidence type="ECO:0000313" key="4">
    <source>
        <dbReference type="EMBL" id="MBN9669026.1"/>
    </source>
</evidence>
<dbReference type="GO" id="GO:0047617">
    <property type="term" value="F:fatty acyl-CoA hydrolase activity"/>
    <property type="evidence" value="ECO:0007669"/>
    <property type="project" value="InterPro"/>
</dbReference>
<dbReference type="InterPro" id="IPR039298">
    <property type="entry name" value="ACOT13"/>
</dbReference>
<dbReference type="Proteomes" id="UP000664096">
    <property type="component" value="Unassembled WGS sequence"/>
</dbReference>
<protein>
    <submittedName>
        <fullName evidence="4">PaaI family thioesterase</fullName>
    </submittedName>
</protein>
<dbReference type="PANTHER" id="PTHR21660:SF1">
    <property type="entry name" value="ACYL-COENZYME A THIOESTERASE 13"/>
    <property type="match status" value="1"/>
</dbReference>
<comment type="caution">
    <text evidence="4">The sequence shown here is derived from an EMBL/GenBank/DDBJ whole genome shotgun (WGS) entry which is preliminary data.</text>
</comment>
<proteinExistence type="inferred from homology"/>
<gene>
    <name evidence="4" type="ORF">JF539_01675</name>
</gene>
<dbReference type="PANTHER" id="PTHR21660">
    <property type="entry name" value="THIOESTERASE SUPERFAMILY MEMBER-RELATED"/>
    <property type="match status" value="1"/>
</dbReference>
<dbReference type="InterPro" id="IPR006683">
    <property type="entry name" value="Thioestr_dom"/>
</dbReference>
<sequence length="133" mass="14344">MDRAGPLLAQRRNGSWIYGLHTDESHTNPAGVLHGGVTASLVDHAIAMVAWEATGRVPCVTVQVDLRYLEAAKAGDRLEARVAMRHRTKSLLFLDADVTVSGKAIASASAVMKPIRRTSAPVSDQTAEKQDER</sequence>
<dbReference type="CDD" id="cd03443">
    <property type="entry name" value="PaaI_thioesterase"/>
    <property type="match status" value="1"/>
</dbReference>
<evidence type="ECO:0000259" key="3">
    <source>
        <dbReference type="Pfam" id="PF03061"/>
    </source>
</evidence>
<evidence type="ECO:0000256" key="1">
    <source>
        <dbReference type="ARBA" id="ARBA00008324"/>
    </source>
</evidence>
<accession>A0A939IYJ2</accession>
<evidence type="ECO:0000256" key="2">
    <source>
        <dbReference type="ARBA" id="ARBA00022801"/>
    </source>
</evidence>
<dbReference type="AlphaFoldDB" id="A0A939IYJ2"/>
<evidence type="ECO:0000313" key="5">
    <source>
        <dbReference type="Proteomes" id="UP000664096"/>
    </source>
</evidence>
<dbReference type="Gene3D" id="3.10.129.10">
    <property type="entry name" value="Hotdog Thioesterase"/>
    <property type="match status" value="1"/>
</dbReference>
<dbReference type="InterPro" id="IPR003736">
    <property type="entry name" value="PAAI_dom"/>
</dbReference>
<name>A0A939IYJ2_9HYPH</name>
<dbReference type="InterPro" id="IPR029069">
    <property type="entry name" value="HotDog_dom_sf"/>
</dbReference>
<dbReference type="EMBL" id="JAEKJZ010000001">
    <property type="protein sequence ID" value="MBN9669026.1"/>
    <property type="molecule type" value="Genomic_DNA"/>
</dbReference>
<feature type="domain" description="Thioesterase" evidence="3">
    <location>
        <begin position="31"/>
        <end position="99"/>
    </location>
</feature>
<keyword evidence="2" id="KW-0378">Hydrolase</keyword>
<dbReference type="SUPFAM" id="SSF54637">
    <property type="entry name" value="Thioesterase/thiol ester dehydrase-isomerase"/>
    <property type="match status" value="1"/>
</dbReference>
<organism evidence="4 5">
    <name type="scientific">Roseibium aggregatum</name>
    <dbReference type="NCBI Taxonomy" id="187304"/>
    <lineage>
        <taxon>Bacteria</taxon>
        <taxon>Pseudomonadati</taxon>
        <taxon>Pseudomonadota</taxon>
        <taxon>Alphaproteobacteria</taxon>
        <taxon>Hyphomicrobiales</taxon>
        <taxon>Stappiaceae</taxon>
        <taxon>Roseibium</taxon>
    </lineage>
</organism>